<sequence>LSPLPESEEGLAEQRVNDIYDEARAKALHAKSEEEVLKILDQAEKDAQAVGYSKMLEFKTKKWQANKDRMAGN</sequence>
<feature type="non-terminal residue" evidence="1">
    <location>
        <position position="1"/>
    </location>
</feature>
<protein>
    <submittedName>
        <fullName evidence="1">Vacuolar-type H+-ATPase subunit H</fullName>
    </submittedName>
</protein>
<dbReference type="Proteomes" id="UP001232343">
    <property type="component" value="Unassembled WGS sequence"/>
</dbReference>
<keyword evidence="2" id="KW-1185">Reference proteome</keyword>
<name>A0ABU0D9C6_9BACI</name>
<gene>
    <name evidence="1" type="ORF">J2S14_003877</name>
</gene>
<organism evidence="1 2">
    <name type="scientific">Lederbergia wuyishanensis</name>
    <dbReference type="NCBI Taxonomy" id="1347903"/>
    <lineage>
        <taxon>Bacteria</taxon>
        <taxon>Bacillati</taxon>
        <taxon>Bacillota</taxon>
        <taxon>Bacilli</taxon>
        <taxon>Bacillales</taxon>
        <taxon>Bacillaceae</taxon>
        <taxon>Lederbergia</taxon>
    </lineage>
</organism>
<dbReference type="EMBL" id="JAUSUO010000012">
    <property type="protein sequence ID" value="MDQ0345032.1"/>
    <property type="molecule type" value="Genomic_DNA"/>
</dbReference>
<evidence type="ECO:0000313" key="2">
    <source>
        <dbReference type="Proteomes" id="UP001232343"/>
    </source>
</evidence>
<comment type="caution">
    <text evidence="1">The sequence shown here is derived from an EMBL/GenBank/DDBJ whole genome shotgun (WGS) entry which is preliminary data.</text>
</comment>
<accession>A0ABU0D9C6</accession>
<reference evidence="1 2" key="1">
    <citation type="submission" date="2023-07" db="EMBL/GenBank/DDBJ databases">
        <title>Genomic Encyclopedia of Type Strains, Phase IV (KMG-IV): sequencing the most valuable type-strain genomes for metagenomic binning, comparative biology and taxonomic classification.</title>
        <authorList>
            <person name="Goeker M."/>
        </authorList>
    </citation>
    <scope>NUCLEOTIDE SEQUENCE [LARGE SCALE GENOMIC DNA]</scope>
    <source>
        <strain evidence="1 2">DSM 27848</strain>
    </source>
</reference>
<proteinExistence type="predicted"/>
<evidence type="ECO:0000313" key="1">
    <source>
        <dbReference type="EMBL" id="MDQ0345032.1"/>
    </source>
</evidence>